<dbReference type="HOGENOM" id="CLU_3069692_0_0_1"/>
<accession>A0A0C3JSU1</accession>
<dbReference type="InParanoid" id="A0A0C3JSU1"/>
<reference evidence="2" key="2">
    <citation type="submission" date="2015-01" db="EMBL/GenBank/DDBJ databases">
        <title>Evolutionary Origins and Diversification of the Mycorrhizal Mutualists.</title>
        <authorList>
            <consortium name="DOE Joint Genome Institute"/>
            <consortium name="Mycorrhizal Genomics Consortium"/>
            <person name="Kohler A."/>
            <person name="Kuo A."/>
            <person name="Nagy L.G."/>
            <person name="Floudas D."/>
            <person name="Copeland A."/>
            <person name="Barry K.W."/>
            <person name="Cichocki N."/>
            <person name="Veneault-Fourrey C."/>
            <person name="LaButti K."/>
            <person name="Lindquist E.A."/>
            <person name="Lipzen A."/>
            <person name="Lundell T."/>
            <person name="Morin E."/>
            <person name="Murat C."/>
            <person name="Riley R."/>
            <person name="Ohm R."/>
            <person name="Sun H."/>
            <person name="Tunlid A."/>
            <person name="Henrissat B."/>
            <person name="Grigoriev I.V."/>
            <person name="Hibbett D.S."/>
            <person name="Martin F."/>
        </authorList>
    </citation>
    <scope>NUCLEOTIDE SEQUENCE [LARGE SCALE GENOMIC DNA]</scope>
    <source>
        <strain evidence="2">Marx 270</strain>
    </source>
</reference>
<name>A0A0C3JSU1_PISTI</name>
<proteinExistence type="predicted"/>
<gene>
    <name evidence="1" type="ORF">M404DRAFT_994164</name>
</gene>
<dbReference type="AlphaFoldDB" id="A0A0C3JSU1"/>
<sequence length="53" mass="5970">MYDLMGRVKVSGQMVTRTTVVESQLDKFLEGISGVFNDALTELPTDDQAHLRR</sequence>
<evidence type="ECO:0000313" key="2">
    <source>
        <dbReference type="Proteomes" id="UP000054217"/>
    </source>
</evidence>
<keyword evidence="2" id="KW-1185">Reference proteome</keyword>
<organism evidence="1 2">
    <name type="scientific">Pisolithus tinctorius Marx 270</name>
    <dbReference type="NCBI Taxonomy" id="870435"/>
    <lineage>
        <taxon>Eukaryota</taxon>
        <taxon>Fungi</taxon>
        <taxon>Dikarya</taxon>
        <taxon>Basidiomycota</taxon>
        <taxon>Agaricomycotina</taxon>
        <taxon>Agaricomycetes</taxon>
        <taxon>Agaricomycetidae</taxon>
        <taxon>Boletales</taxon>
        <taxon>Sclerodermatineae</taxon>
        <taxon>Pisolithaceae</taxon>
        <taxon>Pisolithus</taxon>
    </lineage>
</organism>
<evidence type="ECO:0000313" key="1">
    <source>
        <dbReference type="EMBL" id="KIO12213.1"/>
    </source>
</evidence>
<reference evidence="1 2" key="1">
    <citation type="submission" date="2014-04" db="EMBL/GenBank/DDBJ databases">
        <authorList>
            <consortium name="DOE Joint Genome Institute"/>
            <person name="Kuo A."/>
            <person name="Kohler A."/>
            <person name="Costa M.D."/>
            <person name="Nagy L.G."/>
            <person name="Floudas D."/>
            <person name="Copeland A."/>
            <person name="Barry K.W."/>
            <person name="Cichocki N."/>
            <person name="Veneault-Fourrey C."/>
            <person name="LaButti K."/>
            <person name="Lindquist E.A."/>
            <person name="Lipzen A."/>
            <person name="Lundell T."/>
            <person name="Morin E."/>
            <person name="Murat C."/>
            <person name="Sun H."/>
            <person name="Tunlid A."/>
            <person name="Henrissat B."/>
            <person name="Grigoriev I.V."/>
            <person name="Hibbett D.S."/>
            <person name="Martin F."/>
            <person name="Nordberg H.P."/>
            <person name="Cantor M.N."/>
            <person name="Hua S.X."/>
        </authorList>
    </citation>
    <scope>NUCLEOTIDE SEQUENCE [LARGE SCALE GENOMIC DNA]</scope>
    <source>
        <strain evidence="1 2">Marx 270</strain>
    </source>
</reference>
<dbReference type="EMBL" id="KN831948">
    <property type="protein sequence ID" value="KIO12213.1"/>
    <property type="molecule type" value="Genomic_DNA"/>
</dbReference>
<dbReference type="Proteomes" id="UP000054217">
    <property type="component" value="Unassembled WGS sequence"/>
</dbReference>
<protein>
    <submittedName>
        <fullName evidence="1">Uncharacterized protein</fullName>
    </submittedName>
</protein>